<sequence>MEHLARDPAPMTQVYHLMDEGMSFKVTVMLRARRVEKWIKCGKMDYLDNAPIKCIGLDCEFTNPRDGRLHQILRCEYRQGCGDAMSVWYSHYFSVRPPADTPESQKNLEKKKRKKYKKKDATQEKEDDELIFRWANVPLSFEQACYDVLDARLGLEMARSYW</sequence>
<evidence type="ECO:0000313" key="2">
    <source>
        <dbReference type="EMBL" id="KAK1678553.1"/>
    </source>
</evidence>
<accession>A0AAD8TAT5</accession>
<proteinExistence type="predicted"/>
<dbReference type="AlphaFoldDB" id="A0AAD8TAT5"/>
<keyword evidence="3" id="KW-1185">Reference proteome</keyword>
<evidence type="ECO:0000313" key="3">
    <source>
        <dbReference type="Proteomes" id="UP001231189"/>
    </source>
</evidence>
<gene>
    <name evidence="2" type="ORF">QYE76_039401</name>
</gene>
<reference evidence="2" key="1">
    <citation type="submission" date="2023-07" db="EMBL/GenBank/DDBJ databases">
        <title>A chromosome-level genome assembly of Lolium multiflorum.</title>
        <authorList>
            <person name="Chen Y."/>
            <person name="Copetti D."/>
            <person name="Kolliker R."/>
            <person name="Studer B."/>
        </authorList>
    </citation>
    <scope>NUCLEOTIDE SEQUENCE</scope>
    <source>
        <strain evidence="2">02402/16</strain>
        <tissue evidence="2">Leaf</tissue>
    </source>
</reference>
<feature type="compositionally biased region" description="Basic residues" evidence="1">
    <location>
        <begin position="109"/>
        <end position="118"/>
    </location>
</feature>
<dbReference type="Proteomes" id="UP001231189">
    <property type="component" value="Unassembled WGS sequence"/>
</dbReference>
<organism evidence="2 3">
    <name type="scientific">Lolium multiflorum</name>
    <name type="common">Italian ryegrass</name>
    <name type="synonym">Lolium perenne subsp. multiflorum</name>
    <dbReference type="NCBI Taxonomy" id="4521"/>
    <lineage>
        <taxon>Eukaryota</taxon>
        <taxon>Viridiplantae</taxon>
        <taxon>Streptophyta</taxon>
        <taxon>Embryophyta</taxon>
        <taxon>Tracheophyta</taxon>
        <taxon>Spermatophyta</taxon>
        <taxon>Magnoliopsida</taxon>
        <taxon>Liliopsida</taxon>
        <taxon>Poales</taxon>
        <taxon>Poaceae</taxon>
        <taxon>BOP clade</taxon>
        <taxon>Pooideae</taxon>
        <taxon>Poodae</taxon>
        <taxon>Poeae</taxon>
        <taxon>Poeae Chloroplast Group 2 (Poeae type)</taxon>
        <taxon>Loliodinae</taxon>
        <taxon>Loliinae</taxon>
        <taxon>Lolium</taxon>
    </lineage>
</organism>
<dbReference type="EMBL" id="JAUUTY010000002">
    <property type="protein sequence ID" value="KAK1678553.1"/>
    <property type="molecule type" value="Genomic_DNA"/>
</dbReference>
<protein>
    <submittedName>
        <fullName evidence="2">Uncharacterized protein</fullName>
    </submittedName>
</protein>
<evidence type="ECO:0000256" key="1">
    <source>
        <dbReference type="SAM" id="MobiDB-lite"/>
    </source>
</evidence>
<comment type="caution">
    <text evidence="2">The sequence shown here is derived from an EMBL/GenBank/DDBJ whole genome shotgun (WGS) entry which is preliminary data.</text>
</comment>
<feature type="region of interest" description="Disordered" evidence="1">
    <location>
        <begin position="99"/>
        <end position="121"/>
    </location>
</feature>
<name>A0AAD8TAT5_LOLMU</name>